<protein>
    <submittedName>
        <fullName evidence="1">Uncharacterized protein</fullName>
    </submittedName>
</protein>
<sequence>MGSRCKCTCKVSSAMCPRRCNSKWTFSDEGDEEKMSGRRSRVVYRARSNKCQPYCEGDIIVQCQRSWHSESPHRRANKANKKSYNPVKTQMKPKIRLKKNRPDSRALVMHEFNPVRSKRKPAGSVENFYNRFKQEIRKDLAINKKIKQYSESSANKAYDKYLTNTTVSSRILCRSQSEISN</sequence>
<dbReference type="EMBL" id="HBUF01677917">
    <property type="protein sequence ID" value="CAG6791774.1"/>
    <property type="molecule type" value="Transcribed_RNA"/>
</dbReference>
<organism evidence="1">
    <name type="scientific">Cacopsylla melanoneura</name>
    <dbReference type="NCBI Taxonomy" id="428564"/>
    <lineage>
        <taxon>Eukaryota</taxon>
        <taxon>Metazoa</taxon>
        <taxon>Ecdysozoa</taxon>
        <taxon>Arthropoda</taxon>
        <taxon>Hexapoda</taxon>
        <taxon>Insecta</taxon>
        <taxon>Pterygota</taxon>
        <taxon>Neoptera</taxon>
        <taxon>Paraneoptera</taxon>
        <taxon>Hemiptera</taxon>
        <taxon>Sternorrhyncha</taxon>
        <taxon>Psylloidea</taxon>
        <taxon>Psyllidae</taxon>
        <taxon>Psyllinae</taxon>
        <taxon>Cacopsylla</taxon>
    </lineage>
</organism>
<name>A0A8D9FJG5_9HEMI</name>
<reference evidence="1" key="1">
    <citation type="submission" date="2021-05" db="EMBL/GenBank/DDBJ databases">
        <authorList>
            <person name="Alioto T."/>
            <person name="Alioto T."/>
            <person name="Gomez Garrido J."/>
        </authorList>
    </citation>
    <scope>NUCLEOTIDE SEQUENCE</scope>
</reference>
<evidence type="ECO:0000313" key="1">
    <source>
        <dbReference type="EMBL" id="CAG6791774.1"/>
    </source>
</evidence>
<dbReference type="AlphaFoldDB" id="A0A8D9FJG5"/>
<accession>A0A8D9FJG5</accession>
<proteinExistence type="predicted"/>